<keyword evidence="4" id="KW-1185">Reference proteome</keyword>
<protein>
    <submittedName>
        <fullName evidence="3">Uncharacterized protein (TIGR00369 family)</fullName>
    </submittedName>
</protein>
<dbReference type="InterPro" id="IPR029069">
    <property type="entry name" value="HotDog_dom_sf"/>
</dbReference>
<reference evidence="3 4" key="1">
    <citation type="submission" date="2024-07" db="EMBL/GenBank/DDBJ databases">
        <title>Genomic Encyclopedia of Type Strains, Phase V (KMG-V): Genome sequencing to study the core and pangenomes of soil and plant-associated prokaryotes.</title>
        <authorList>
            <person name="Whitman W."/>
        </authorList>
    </citation>
    <scope>NUCLEOTIDE SEQUENCE [LARGE SCALE GENOMIC DNA]</scope>
    <source>
        <strain evidence="3 4">USDA 415</strain>
    </source>
</reference>
<proteinExistence type="predicted"/>
<gene>
    <name evidence="3" type="ORF">ABIF29_006366</name>
</gene>
<accession>A0ABV4F7W8</accession>
<feature type="domain" description="Thioesterase" evidence="2">
    <location>
        <begin position="44"/>
        <end position="120"/>
    </location>
</feature>
<dbReference type="CDD" id="cd03443">
    <property type="entry name" value="PaaI_thioesterase"/>
    <property type="match status" value="1"/>
</dbReference>
<dbReference type="RefSeq" id="WP_253576661.1">
    <property type="nucleotide sequence ID" value="NZ_JALJZI010000001.1"/>
</dbReference>
<dbReference type="Proteomes" id="UP001565471">
    <property type="component" value="Unassembled WGS sequence"/>
</dbReference>
<organism evidence="3 4">
    <name type="scientific">Bradyrhizobium elkanii</name>
    <dbReference type="NCBI Taxonomy" id="29448"/>
    <lineage>
        <taxon>Bacteria</taxon>
        <taxon>Pseudomonadati</taxon>
        <taxon>Pseudomonadota</taxon>
        <taxon>Alphaproteobacteria</taxon>
        <taxon>Hyphomicrobiales</taxon>
        <taxon>Nitrobacteraceae</taxon>
        <taxon>Bradyrhizobium</taxon>
    </lineage>
</organism>
<dbReference type="SUPFAM" id="SSF54637">
    <property type="entry name" value="Thioesterase/thiol ester dehydrase-isomerase"/>
    <property type="match status" value="1"/>
</dbReference>
<dbReference type="InterPro" id="IPR003736">
    <property type="entry name" value="PAAI_dom"/>
</dbReference>
<name>A0ABV4F7W8_BRAEL</name>
<evidence type="ECO:0000313" key="4">
    <source>
        <dbReference type="Proteomes" id="UP001565471"/>
    </source>
</evidence>
<dbReference type="Pfam" id="PF03061">
    <property type="entry name" value="4HBT"/>
    <property type="match status" value="1"/>
</dbReference>
<evidence type="ECO:0000256" key="1">
    <source>
        <dbReference type="ARBA" id="ARBA00022801"/>
    </source>
</evidence>
<dbReference type="InterPro" id="IPR006683">
    <property type="entry name" value="Thioestr_dom"/>
</dbReference>
<dbReference type="NCBIfam" id="TIGR00369">
    <property type="entry name" value="unchar_dom_1"/>
    <property type="match status" value="1"/>
</dbReference>
<dbReference type="PANTHER" id="PTHR43240:SF1">
    <property type="entry name" value="BLR5584 PROTEIN"/>
    <property type="match status" value="1"/>
</dbReference>
<dbReference type="EMBL" id="JBGBZA010000002">
    <property type="protein sequence ID" value="MEY9319567.1"/>
    <property type="molecule type" value="Genomic_DNA"/>
</dbReference>
<sequence>MTGLSEASADMPPGAQLLGREWLGFDGEIATVRFEAQPLFTNRHGTIQGGFLATMLDSATGLGALAALPATRTVVTRTLTTRFLKPARIGPITAKAKVISQTDRDMIVEADLIDANDVTVASATAELRVLDKR</sequence>
<evidence type="ECO:0000259" key="2">
    <source>
        <dbReference type="Pfam" id="PF03061"/>
    </source>
</evidence>
<dbReference type="PANTHER" id="PTHR43240">
    <property type="entry name" value="1,4-DIHYDROXY-2-NAPHTHOYL-COA THIOESTERASE 1"/>
    <property type="match status" value="1"/>
</dbReference>
<comment type="caution">
    <text evidence="3">The sequence shown here is derived from an EMBL/GenBank/DDBJ whole genome shotgun (WGS) entry which is preliminary data.</text>
</comment>
<keyword evidence="1" id="KW-0378">Hydrolase</keyword>
<evidence type="ECO:0000313" key="3">
    <source>
        <dbReference type="EMBL" id="MEY9319567.1"/>
    </source>
</evidence>
<dbReference type="Gene3D" id="3.10.129.10">
    <property type="entry name" value="Hotdog Thioesterase"/>
    <property type="match status" value="1"/>
</dbReference>